<sequence>MLAGQLYNTLSPELLSQYHKARRLIKYPSGRRRFTTERIRRPEGQSPNEPIYRTFSKPVDIGGNVWTGGNVCIMPGASIGGNVTIGADSVVTRDIPDNVLAFENPCKVIKTLEE</sequence>
<dbReference type="RefSeq" id="WP_192009705.1">
    <property type="nucleotide sequence ID" value="NZ_JACYTQ010000002.1"/>
</dbReference>
<accession>A0ABR9AKL1</accession>
<dbReference type="InterPro" id="IPR001451">
    <property type="entry name" value="Hexapep"/>
</dbReference>
<keyword evidence="8" id="KW-1185">Reference proteome</keyword>
<evidence type="ECO:0000256" key="1">
    <source>
        <dbReference type="ARBA" id="ARBA00007274"/>
    </source>
</evidence>
<dbReference type="EMBL" id="JACYTQ010000002">
    <property type="protein sequence ID" value="MBD8488856.1"/>
    <property type="molecule type" value="Genomic_DNA"/>
</dbReference>
<dbReference type="SUPFAM" id="SSF51161">
    <property type="entry name" value="Trimeric LpxA-like enzymes"/>
    <property type="match status" value="1"/>
</dbReference>
<dbReference type="Pfam" id="PF00132">
    <property type="entry name" value="Hexapep"/>
    <property type="match status" value="1"/>
</dbReference>
<evidence type="ECO:0000256" key="2">
    <source>
        <dbReference type="ARBA" id="ARBA00022679"/>
    </source>
</evidence>
<comment type="similarity">
    <text evidence="1 5">Belongs to the transferase hexapeptide repeat family.</text>
</comment>
<evidence type="ECO:0000256" key="4">
    <source>
        <dbReference type="ARBA" id="ARBA00023315"/>
    </source>
</evidence>
<dbReference type="EC" id="2.3.1.-" evidence="5"/>
<dbReference type="InterPro" id="IPR024688">
    <property type="entry name" value="Mac_dom"/>
</dbReference>
<dbReference type="PANTHER" id="PTHR43017:SF1">
    <property type="entry name" value="ACETYLTRANSFERASE YJL218W-RELATED"/>
    <property type="match status" value="1"/>
</dbReference>
<feature type="domain" description="Maltose/galactoside acetyltransferase" evidence="6">
    <location>
        <begin position="1"/>
        <end position="25"/>
    </location>
</feature>
<dbReference type="InterPro" id="IPR039369">
    <property type="entry name" value="LacA-like"/>
</dbReference>
<reference evidence="7 8" key="1">
    <citation type="submission" date="2020-09" db="EMBL/GenBank/DDBJ databases">
        <title>Echinicola sp. CAU 1574 isolated from sand of Sido Beach.</title>
        <authorList>
            <person name="Kim W."/>
        </authorList>
    </citation>
    <scope>NUCLEOTIDE SEQUENCE [LARGE SCALE GENOMIC DNA]</scope>
    <source>
        <strain evidence="7 8">CAU 1574</strain>
    </source>
</reference>
<evidence type="ECO:0000313" key="8">
    <source>
        <dbReference type="Proteomes" id="UP000647133"/>
    </source>
</evidence>
<name>A0ABR9AKL1_9BACT</name>
<evidence type="ECO:0000256" key="5">
    <source>
        <dbReference type="RuleBase" id="RU367021"/>
    </source>
</evidence>
<dbReference type="Gene3D" id="2.160.10.10">
    <property type="entry name" value="Hexapeptide repeat proteins"/>
    <property type="match status" value="1"/>
</dbReference>
<evidence type="ECO:0000313" key="7">
    <source>
        <dbReference type="EMBL" id="MBD8488856.1"/>
    </source>
</evidence>
<keyword evidence="3" id="KW-0677">Repeat</keyword>
<dbReference type="Pfam" id="PF12464">
    <property type="entry name" value="Mac"/>
    <property type="match status" value="1"/>
</dbReference>
<protein>
    <recommendedName>
        <fullName evidence="5">Acetyltransferase</fullName>
        <ecNumber evidence="5">2.3.1.-</ecNumber>
    </recommendedName>
</protein>
<comment type="caution">
    <text evidence="7">The sequence shown here is derived from an EMBL/GenBank/DDBJ whole genome shotgun (WGS) entry which is preliminary data.</text>
</comment>
<dbReference type="Proteomes" id="UP000647133">
    <property type="component" value="Unassembled WGS sequence"/>
</dbReference>
<evidence type="ECO:0000256" key="3">
    <source>
        <dbReference type="ARBA" id="ARBA00022737"/>
    </source>
</evidence>
<keyword evidence="2 5" id="KW-0808">Transferase</keyword>
<dbReference type="InterPro" id="IPR011004">
    <property type="entry name" value="Trimer_LpxA-like_sf"/>
</dbReference>
<proteinExistence type="inferred from homology"/>
<organism evidence="7 8">
    <name type="scientific">Echinicola arenosa</name>
    <dbReference type="NCBI Taxonomy" id="2774144"/>
    <lineage>
        <taxon>Bacteria</taxon>
        <taxon>Pseudomonadati</taxon>
        <taxon>Bacteroidota</taxon>
        <taxon>Cytophagia</taxon>
        <taxon>Cytophagales</taxon>
        <taxon>Cyclobacteriaceae</taxon>
        <taxon>Echinicola</taxon>
    </lineage>
</organism>
<keyword evidence="4 5" id="KW-0012">Acyltransferase</keyword>
<evidence type="ECO:0000259" key="6">
    <source>
        <dbReference type="Pfam" id="PF12464"/>
    </source>
</evidence>
<dbReference type="PANTHER" id="PTHR43017">
    <property type="entry name" value="GALACTOSIDE O-ACETYLTRANSFERASE"/>
    <property type="match status" value="1"/>
</dbReference>
<gene>
    <name evidence="7" type="ORF">IFO69_08880</name>
</gene>